<protein>
    <submittedName>
        <fullName evidence="8">Putative metal chaperone YciC</fullName>
    </submittedName>
</protein>
<dbReference type="InterPro" id="IPR036627">
    <property type="entry name" value="CobW-likC_sf"/>
</dbReference>
<evidence type="ECO:0000256" key="2">
    <source>
        <dbReference type="ARBA" id="ARBA00022801"/>
    </source>
</evidence>
<comment type="catalytic activity">
    <reaction evidence="5">
        <text>GTP + H2O = GDP + phosphate + H(+)</text>
        <dbReference type="Rhea" id="RHEA:19669"/>
        <dbReference type="ChEBI" id="CHEBI:15377"/>
        <dbReference type="ChEBI" id="CHEBI:15378"/>
        <dbReference type="ChEBI" id="CHEBI:37565"/>
        <dbReference type="ChEBI" id="CHEBI:43474"/>
        <dbReference type="ChEBI" id="CHEBI:58189"/>
    </reaction>
    <physiologicalReaction direction="left-to-right" evidence="5">
        <dbReference type="Rhea" id="RHEA:19670"/>
    </physiologicalReaction>
</comment>
<feature type="region of interest" description="Disordered" evidence="6">
    <location>
        <begin position="246"/>
        <end position="282"/>
    </location>
</feature>
<dbReference type="RefSeq" id="WP_101028610.1">
    <property type="nucleotide sequence ID" value="NZ_CABMMZ010000028.1"/>
</dbReference>
<dbReference type="EMBL" id="NNSR01000028">
    <property type="protein sequence ID" value="PKD32308.1"/>
    <property type="molecule type" value="Genomic_DNA"/>
</dbReference>
<evidence type="ECO:0000256" key="3">
    <source>
        <dbReference type="ARBA" id="ARBA00023186"/>
    </source>
</evidence>
<evidence type="ECO:0000256" key="4">
    <source>
        <dbReference type="ARBA" id="ARBA00034320"/>
    </source>
</evidence>
<comment type="caution">
    <text evidence="8">The sequence shown here is derived from an EMBL/GenBank/DDBJ whole genome shotgun (WGS) entry which is preliminary data.</text>
</comment>
<dbReference type="SUPFAM" id="SSF52540">
    <property type="entry name" value="P-loop containing nucleoside triphosphate hydrolases"/>
    <property type="match status" value="1"/>
</dbReference>
<keyword evidence="1" id="KW-0547">Nucleotide-binding</keyword>
<proteinExistence type="inferred from homology"/>
<evidence type="ECO:0000256" key="6">
    <source>
        <dbReference type="SAM" id="MobiDB-lite"/>
    </source>
</evidence>
<dbReference type="GO" id="GO:0016787">
    <property type="term" value="F:hydrolase activity"/>
    <property type="evidence" value="ECO:0007669"/>
    <property type="project" value="UniProtKB-KW"/>
</dbReference>
<name>A0A2N0UZD2_9FIRM</name>
<dbReference type="InterPro" id="IPR003495">
    <property type="entry name" value="CobW/HypB/UreG_nucleotide-bd"/>
</dbReference>
<dbReference type="InterPro" id="IPR027417">
    <property type="entry name" value="P-loop_NTPase"/>
</dbReference>
<dbReference type="PANTHER" id="PTHR43603:SF1">
    <property type="entry name" value="ZINC-REGULATED GTPASE METALLOPROTEIN ACTIVATOR 1"/>
    <property type="match status" value="1"/>
</dbReference>
<comment type="similarity">
    <text evidence="4">Belongs to the SIMIBI class G3E GTPase family. ZNG1 subfamily.</text>
</comment>
<accession>A0A2N0UZD2</accession>
<reference evidence="8" key="1">
    <citation type="journal article" date="2018" name="Environ. Microbiol.">
        <title>Sporulation capability and amylosome conservation among diverse human colonic and rumen isolates of the keystone starch-degrader Ruminococcus bromii.</title>
        <authorList>
            <person name="Mukhopadhya I."/>
            <person name="Morais S."/>
            <person name="Laverde-Gomez J."/>
            <person name="Sheridan P.O."/>
            <person name="Walker A.W."/>
            <person name="Kelly W."/>
            <person name="Klieve A.V."/>
            <person name="Ouwerkerk D."/>
            <person name="Duncan S.H."/>
            <person name="Louis P."/>
            <person name="Koropatkin N."/>
            <person name="Cockburn D."/>
            <person name="Kibler R."/>
            <person name="Cooper P.J."/>
            <person name="Sandoval C."/>
            <person name="Crost E."/>
            <person name="Juge N."/>
            <person name="Bayer E.A."/>
            <person name="Flint H.J."/>
        </authorList>
    </citation>
    <scope>NUCLEOTIDE SEQUENCE [LARGE SCALE GENOMIC DNA]</scope>
    <source>
        <strain evidence="8">ATCC 27255</strain>
    </source>
</reference>
<evidence type="ECO:0000256" key="5">
    <source>
        <dbReference type="ARBA" id="ARBA00049117"/>
    </source>
</evidence>
<dbReference type="GO" id="GO:0000166">
    <property type="term" value="F:nucleotide binding"/>
    <property type="evidence" value="ECO:0007669"/>
    <property type="project" value="UniProtKB-KW"/>
</dbReference>
<feature type="compositionally biased region" description="Basic and acidic residues" evidence="6">
    <location>
        <begin position="263"/>
        <end position="282"/>
    </location>
</feature>
<dbReference type="Proteomes" id="UP000233425">
    <property type="component" value="Unassembled WGS sequence"/>
</dbReference>
<sequence>MANIKLPVPVTLLTGYLGAGKTTLINHVLGNQEGYKCAVIVNDIGEVNIDAELIQKAGVVTQKDTNLVPLTNGCICCTLSVDLINQITDLVKSGKFDYILIEASGICEPLPIAQSISVLEGDKENNIPELVRLDNIVTVVDALRMATEFGCGDDLLKEDVDEEDVESLLIQQIEFCSTIILNKVDKVTEEQLKRVKAMIKTLQPKARIIESQFGKVEVKDILDTKCFNFEETAASAGWAQIYDKDEDDEDTDRHGHHHHHHHHDEDHDEHEHHDHDNDEDGLDHSHCDHEHGHCCHHDHDHEDGEEEYGIGSFVYHRIRPFNQDKLQQFVENWPKSVVRAKGVLWFDDKREDVYVFEQAGVQITATEQGKWLAAFPKKQQKLYLAEYPDMAEKWDEKYGDREIKLVFIGQHMDRHAIVDALDECLSD</sequence>
<feature type="domain" description="CobW C-terminal" evidence="7">
    <location>
        <begin position="310"/>
        <end position="425"/>
    </location>
</feature>
<dbReference type="InterPro" id="IPR011629">
    <property type="entry name" value="CobW-like_C"/>
</dbReference>
<keyword evidence="9" id="KW-1185">Reference proteome</keyword>
<dbReference type="Gene3D" id="3.40.50.300">
    <property type="entry name" value="P-loop containing nucleotide triphosphate hydrolases"/>
    <property type="match status" value="1"/>
</dbReference>
<dbReference type="SUPFAM" id="SSF90002">
    <property type="entry name" value="Hypothetical protein YjiA, C-terminal domain"/>
    <property type="match status" value="1"/>
</dbReference>
<dbReference type="SMART" id="SM00833">
    <property type="entry name" value="CobW_C"/>
    <property type="match status" value="1"/>
</dbReference>
<dbReference type="CDD" id="cd03112">
    <property type="entry name" value="CobW-like"/>
    <property type="match status" value="1"/>
</dbReference>
<evidence type="ECO:0000313" key="8">
    <source>
        <dbReference type="EMBL" id="PKD32308.1"/>
    </source>
</evidence>
<evidence type="ECO:0000256" key="1">
    <source>
        <dbReference type="ARBA" id="ARBA00022741"/>
    </source>
</evidence>
<organism evidence="8 9">
    <name type="scientific">Ruminococcus bromii</name>
    <dbReference type="NCBI Taxonomy" id="40518"/>
    <lineage>
        <taxon>Bacteria</taxon>
        <taxon>Bacillati</taxon>
        <taxon>Bacillota</taxon>
        <taxon>Clostridia</taxon>
        <taxon>Eubacteriales</taxon>
        <taxon>Oscillospiraceae</taxon>
        <taxon>Ruminococcus</taxon>
    </lineage>
</organism>
<gene>
    <name evidence="8" type="primary">yciC</name>
    <name evidence="8" type="ORF">RBATCC27255_00518</name>
</gene>
<dbReference type="InterPro" id="IPR051927">
    <property type="entry name" value="Zn_Chap_cDPG_Synth"/>
</dbReference>
<dbReference type="PANTHER" id="PTHR43603">
    <property type="entry name" value="COBW DOMAIN-CONTAINING PROTEIN DDB_G0274527"/>
    <property type="match status" value="1"/>
</dbReference>
<evidence type="ECO:0000313" key="9">
    <source>
        <dbReference type="Proteomes" id="UP000233425"/>
    </source>
</evidence>
<keyword evidence="2" id="KW-0378">Hydrolase</keyword>
<dbReference type="Pfam" id="PF02492">
    <property type="entry name" value="cobW"/>
    <property type="match status" value="1"/>
</dbReference>
<dbReference type="AlphaFoldDB" id="A0A2N0UZD2"/>
<dbReference type="Pfam" id="PF07683">
    <property type="entry name" value="CobW_C"/>
    <property type="match status" value="1"/>
</dbReference>
<keyword evidence="3" id="KW-0143">Chaperone</keyword>
<evidence type="ECO:0000259" key="7">
    <source>
        <dbReference type="SMART" id="SM00833"/>
    </source>
</evidence>
<dbReference type="Gene3D" id="3.30.1220.10">
    <property type="entry name" value="CobW-like, C-terminal domain"/>
    <property type="match status" value="1"/>
</dbReference>